<dbReference type="SUPFAM" id="SSF81296">
    <property type="entry name" value="E set domains"/>
    <property type="match status" value="1"/>
</dbReference>
<sequence length="1974" mass="208745">MKLRILVLALFSSVLGWGQIAAWDFNGENTLATSAAEVYNGNLDSSNLITRGAGAAASAGANSFRTVGFQSNGISTANTDYFQITLSAATGFTLSLSTIDARFAGTASFFVSPGVSSQFAYSLDGVNFTLINTPLLITGPTVPLISPQIDLTGIPQLQNVPDGTTITLRYYASGQTTTGGWGFNSATTPGTYGLAIGGTLGSACPAPANPTGIISGTTPACDATTLSFSGTAPANVVYYWQTAASGTSMGSNAAATLNATATGNYYVRAYNTVDMCWSTGSVGPYAVVVNATPTEPTNDPTASGCQGTALTIIGAGATSYTFWDSSTGGAQYTTGGNFTVNASQLTFGVGVVSGTYIIYIQGHNGTCVSATRRQVSVTINPVPATPPGSITVSANPSCGPATLSYPAGFYWQTTAIGTETTNPTSSDLVLTASGTRYVRALTGSCWGPALASPAVTVHTPVTITTQPTPENINLPGSRTFTVAATGTGLSYQWQIDTGSGFSNLTNGAPYSGVTTNSLTINPTTLAMNGHYFRCVVSGTAPCTAVNSDAGRLKVFPNNGLSLVGCIGNTEVGLSWNAATGGATGYLVFALAGATAPALSPALAGDASGYTANTNYSLATTYGTLGRLVYKGAALNTNVTGLTLGQQYSFKVVAYNMETYTGWANGINTLGSWNQTYTTGVQNVTITGASIAPNSSTITWTNPLPLVCYETLIVANQGGPVVFTPSGDGSAYTANSVYSGPNQVVFKGSGTSAIVTGLTQDVEYCYRIFVRRGSEWSTGVEICQTTGVVYCDSNQSPSYDDGTGIVRVRFNTIDQSSSSAPSYSNYTAVSTNVLLNQTYDLTVDVNTIGFQNYTKAWIDWNRDGDFSDAGEEYDLGDTYDPETLTSNSPLSIYVPANAVPGATRMRIASQYFFNDSDIILSPCASEYDEGAEVEDYTINIQRPPGAEINVISNNITILNGFDAPFGLNNTLYGPTDLLDTNGPRTFTIQNLGLSPLNLTGAPLVSVVGDHPGDFVVTQPAAATIGSATSLDFTITFQPQIGGIRNAIISIANNDTTGSEDPYTFAVRGTGVCATPIVSSITPTSGPVGTEVTLTATQNDYVGAVVRYNGVLLTTTQVSATVLKVIVPAGAISGSFSITNSTGCSIEVPFTIIDNVIQGCAGNTADVRTELFISEVTDHGSGSHTYIELYNPRTTSINLSGYTVRTHNNGATTATSTINLTGTVAPNSTYVIAIGGADANSNFGGHTPNLISSTTQGINNNDNVRLYNGGTWQDLWGNTNNVNFTIEPKDYTYRRLNEGIIAPSTTWNPSDWTALTPVDYTNIGQYTNTEGIPPSIDQQPTFEPTCKTVVLEVEASEGVVDATTILYQWYVAIPGQTSWAALSNGGVYSGATTNVLTISDITGLEGYQYYCQVRENTVTCYVASEAVVIREPQTIVWDGIDWTSSITPSFTTNVVFDADYDTAIHGDVTACACQINSGNVVTIASDDYFDIFNGVTNLGTLNIANSGSLRQHNDDAINTGNITMTRRSRNMFRLDYIYWGSPVEENVIGQIPTDFDKKFKWVPGVGSTWAVLDAVIPGQGYITRVRNIAPFNTITIPDRTITFNFTGTPNNGLVTATTTMVNTDDTNFDNYNLLGNPYPSAINAEDFLTQNNGTIDGTIYYWTSITPYPGIGNYQTGDYAKWNLTGGVGTNAPNDLAATPALKPDGQIVAGQGFFVQALVNNATVTFRNSQRLISDNTQFFRMAQPEVTQEAAVERHRYWLNLTSSNGHFNQMLVGYLGGATNGIDWGYDGFSIVNNPVNLYSIVDGKSLSIQGKALPFETSDVVPLGLRITTAGTYTIAIDELDGLFADDQAIYIEDFTTGVIHNLKTAPYAFTSAAGTFTMRFQIRYTNVTLGIDDVTVPSNSVWVYGNDVMTVASSEEFLATVVVHDLLGRRLYEAKNISASQHVIALKPAEQVLLVTITLANGQVETRKVKF</sequence>
<dbReference type="PROSITE" id="PS51841">
    <property type="entry name" value="LTD"/>
    <property type="match status" value="1"/>
</dbReference>
<evidence type="ECO:0008006" key="6">
    <source>
        <dbReference type="Google" id="ProtNLM"/>
    </source>
</evidence>
<feature type="domain" description="Fibronectin type-III" evidence="2">
    <location>
        <begin position="679"/>
        <end position="787"/>
    </location>
</feature>
<dbReference type="InterPro" id="IPR001322">
    <property type="entry name" value="Lamin_tail_dom"/>
</dbReference>
<dbReference type="RefSeq" id="WP_188361085.1">
    <property type="nucleotide sequence ID" value="NZ_BMFG01000002.1"/>
</dbReference>
<comment type="caution">
    <text evidence="4">The sequence shown here is derived from an EMBL/GenBank/DDBJ whole genome shotgun (WGS) entry which is preliminary data.</text>
</comment>
<organism evidence="4 5">
    <name type="scientific">Flavobacterium orientale</name>
    <dbReference type="NCBI Taxonomy" id="1756020"/>
    <lineage>
        <taxon>Bacteria</taxon>
        <taxon>Pseudomonadati</taxon>
        <taxon>Bacteroidota</taxon>
        <taxon>Flavobacteriia</taxon>
        <taxon>Flavobacteriales</taxon>
        <taxon>Flavobacteriaceae</taxon>
        <taxon>Flavobacterium</taxon>
    </lineage>
</organism>
<dbReference type="NCBIfam" id="NF033708">
    <property type="entry name" value="T9SS_Cterm_ChiA"/>
    <property type="match status" value="1"/>
</dbReference>
<dbReference type="Proteomes" id="UP000625735">
    <property type="component" value="Unassembled WGS sequence"/>
</dbReference>
<name>A0A917D9I1_9FLAO</name>
<dbReference type="PROSITE" id="PS50853">
    <property type="entry name" value="FN3"/>
    <property type="match status" value="1"/>
</dbReference>
<evidence type="ECO:0000259" key="2">
    <source>
        <dbReference type="PROSITE" id="PS50853"/>
    </source>
</evidence>
<reference evidence="4" key="2">
    <citation type="submission" date="2020-09" db="EMBL/GenBank/DDBJ databases">
        <authorList>
            <person name="Sun Q."/>
            <person name="Zhou Y."/>
        </authorList>
    </citation>
    <scope>NUCLEOTIDE SEQUENCE</scope>
    <source>
        <strain evidence="4">CGMCC 1.12506</strain>
    </source>
</reference>
<dbReference type="Pfam" id="PF20009">
    <property type="entry name" value="GEVED"/>
    <property type="match status" value="1"/>
</dbReference>
<dbReference type="Gene3D" id="2.60.40.1260">
    <property type="entry name" value="Lamin Tail domain"/>
    <property type="match status" value="1"/>
</dbReference>
<dbReference type="InterPro" id="IPR003961">
    <property type="entry name" value="FN3_dom"/>
</dbReference>
<dbReference type="InterPro" id="IPR036415">
    <property type="entry name" value="Lamin_tail_dom_sf"/>
</dbReference>
<gene>
    <name evidence="4" type="ORF">GCM10011343_06440</name>
</gene>
<dbReference type="Gene3D" id="2.60.40.10">
    <property type="entry name" value="Immunoglobulins"/>
    <property type="match status" value="5"/>
</dbReference>
<accession>A0A917D9I1</accession>
<keyword evidence="5" id="KW-1185">Reference proteome</keyword>
<dbReference type="SUPFAM" id="SSF49265">
    <property type="entry name" value="Fibronectin type III"/>
    <property type="match status" value="1"/>
</dbReference>
<dbReference type="InterPro" id="IPR045474">
    <property type="entry name" value="GEVED"/>
</dbReference>
<dbReference type="Pfam" id="PF00932">
    <property type="entry name" value="LTD"/>
    <property type="match status" value="1"/>
</dbReference>
<dbReference type="EMBL" id="BMFG01000002">
    <property type="protein sequence ID" value="GGD18547.1"/>
    <property type="molecule type" value="Genomic_DNA"/>
</dbReference>
<evidence type="ECO:0000313" key="5">
    <source>
        <dbReference type="Proteomes" id="UP000625735"/>
    </source>
</evidence>
<protein>
    <recommendedName>
        <fullName evidence="6">Choice-of-anchor D domain-containing protein</fullName>
    </recommendedName>
</protein>
<evidence type="ECO:0000256" key="1">
    <source>
        <dbReference type="SAM" id="SignalP"/>
    </source>
</evidence>
<feature type="chain" id="PRO_5038023579" description="Choice-of-anchor D domain-containing protein" evidence="1">
    <location>
        <begin position="22"/>
        <end position="1974"/>
    </location>
</feature>
<keyword evidence="1" id="KW-0732">Signal</keyword>
<dbReference type="InterPro" id="IPR014756">
    <property type="entry name" value="Ig_E-set"/>
</dbReference>
<dbReference type="SUPFAM" id="SSF74853">
    <property type="entry name" value="Lamin A/C globular tail domain"/>
    <property type="match status" value="1"/>
</dbReference>
<dbReference type="InterPro" id="IPR036116">
    <property type="entry name" value="FN3_sf"/>
</dbReference>
<feature type="signal peptide" evidence="1">
    <location>
        <begin position="1"/>
        <end position="21"/>
    </location>
</feature>
<evidence type="ECO:0000259" key="3">
    <source>
        <dbReference type="PROSITE" id="PS51841"/>
    </source>
</evidence>
<dbReference type="InterPro" id="IPR013783">
    <property type="entry name" value="Ig-like_fold"/>
</dbReference>
<reference evidence="4" key="1">
    <citation type="journal article" date="2014" name="Int. J. Syst. Evol. Microbiol.">
        <title>Complete genome sequence of Corynebacterium casei LMG S-19264T (=DSM 44701T), isolated from a smear-ripened cheese.</title>
        <authorList>
            <consortium name="US DOE Joint Genome Institute (JGI-PGF)"/>
            <person name="Walter F."/>
            <person name="Albersmeier A."/>
            <person name="Kalinowski J."/>
            <person name="Ruckert C."/>
        </authorList>
    </citation>
    <scope>NUCLEOTIDE SEQUENCE</scope>
    <source>
        <strain evidence="4">CGMCC 1.12506</strain>
    </source>
</reference>
<feature type="domain" description="LTD" evidence="3">
    <location>
        <begin position="1161"/>
        <end position="1317"/>
    </location>
</feature>
<proteinExistence type="predicted"/>
<evidence type="ECO:0000313" key="4">
    <source>
        <dbReference type="EMBL" id="GGD18547.1"/>
    </source>
</evidence>
<dbReference type="SMART" id="SM00060">
    <property type="entry name" value="FN3"/>
    <property type="match status" value="2"/>
</dbReference>